<name>A0A6J5U4G0_PRUAR</name>
<dbReference type="GO" id="GO:0043531">
    <property type="term" value="F:ADP binding"/>
    <property type="evidence" value="ECO:0007669"/>
    <property type="project" value="InterPro"/>
</dbReference>
<dbReference type="EMBL" id="CAEKDK010000002">
    <property type="protein sequence ID" value="CAB4271310.1"/>
    <property type="molecule type" value="Genomic_DNA"/>
</dbReference>
<evidence type="ECO:0000313" key="7">
    <source>
        <dbReference type="EMBL" id="CAB4271310.1"/>
    </source>
</evidence>
<dbReference type="PANTHER" id="PTHR23155:SF1205">
    <property type="entry name" value="DISEASE RESISTANCE PROTEIN RPM1"/>
    <property type="match status" value="1"/>
</dbReference>
<feature type="domain" description="Disease resistance N-terminal" evidence="5">
    <location>
        <begin position="7"/>
        <end position="74"/>
    </location>
</feature>
<dbReference type="InterPro" id="IPR027417">
    <property type="entry name" value="P-loop_NTPase"/>
</dbReference>
<accession>A0A6J5U4G0</accession>
<protein>
    <recommendedName>
        <fullName evidence="9">NB-ARC domain-containing protein</fullName>
    </recommendedName>
</protein>
<dbReference type="InterPro" id="IPR058922">
    <property type="entry name" value="WHD_DRP"/>
</dbReference>
<dbReference type="InterPro" id="IPR002182">
    <property type="entry name" value="NB-ARC"/>
</dbReference>
<dbReference type="Gene3D" id="3.40.50.300">
    <property type="entry name" value="P-loop containing nucleotide triphosphate hydrolases"/>
    <property type="match status" value="1"/>
</dbReference>
<keyword evidence="2" id="KW-0547">Nucleotide-binding</keyword>
<dbReference type="SUPFAM" id="SSF52540">
    <property type="entry name" value="P-loop containing nucleoside triphosphate hydrolases"/>
    <property type="match status" value="1"/>
</dbReference>
<sequence length="232" mass="26206">MAESVACFVIEKLVSLLISTEAKLSRDVRKEVGCIRDELESIQSFLKDADAKAAVEGEMDDSIKTWVRQVREAASLRSVKSKKGKTLEEVGEEYLTELIHRSLVQVSRVYTDGKARSCRVHDLLREILLRKGMESSFCHMLSEHESNFTSVTPRLSIDSSPSDALRSIEQLLIRSQKGYVVVFDDIWKVDFWGALEHALPDDKAGRIMITTRIQDVADFCNILDPSSDQKIN</sequence>
<keyword evidence="3" id="KW-0611">Plant defense</keyword>
<reference evidence="7 8" key="1">
    <citation type="submission" date="2020-05" db="EMBL/GenBank/DDBJ databases">
        <authorList>
            <person name="Campoy J."/>
            <person name="Schneeberger K."/>
            <person name="Spophaly S."/>
        </authorList>
    </citation>
    <scope>NUCLEOTIDE SEQUENCE [LARGE SCALE GENOMIC DNA]</scope>
    <source>
        <strain evidence="7">PruArmRojPasFocal</strain>
    </source>
</reference>
<evidence type="ECO:0000259" key="5">
    <source>
        <dbReference type="Pfam" id="PF18052"/>
    </source>
</evidence>
<dbReference type="Pfam" id="PF18052">
    <property type="entry name" value="Rx_N"/>
    <property type="match status" value="1"/>
</dbReference>
<evidence type="ECO:0000259" key="6">
    <source>
        <dbReference type="Pfam" id="PF23559"/>
    </source>
</evidence>
<dbReference type="InterPro" id="IPR041118">
    <property type="entry name" value="Rx_N"/>
</dbReference>
<keyword evidence="1" id="KW-0677">Repeat</keyword>
<feature type="domain" description="Disease resistance protein winged helix" evidence="6">
    <location>
        <begin position="79"/>
        <end position="127"/>
    </location>
</feature>
<dbReference type="GO" id="GO:0098542">
    <property type="term" value="P:defense response to other organism"/>
    <property type="evidence" value="ECO:0007669"/>
    <property type="project" value="TreeGrafter"/>
</dbReference>
<dbReference type="InterPro" id="IPR038005">
    <property type="entry name" value="RX-like_CC"/>
</dbReference>
<gene>
    <name evidence="7" type="ORF">CURHAP_LOCUS17681</name>
</gene>
<dbReference type="Proteomes" id="UP000507222">
    <property type="component" value="Unassembled WGS sequence"/>
</dbReference>
<dbReference type="CDD" id="cd14798">
    <property type="entry name" value="RX-CC_like"/>
    <property type="match status" value="1"/>
</dbReference>
<dbReference type="Gene3D" id="1.20.5.4130">
    <property type="match status" value="1"/>
</dbReference>
<evidence type="ECO:0000256" key="3">
    <source>
        <dbReference type="ARBA" id="ARBA00022821"/>
    </source>
</evidence>
<feature type="domain" description="NB-ARC" evidence="4">
    <location>
        <begin position="159"/>
        <end position="220"/>
    </location>
</feature>
<dbReference type="AlphaFoldDB" id="A0A6J5U4G0"/>
<evidence type="ECO:0000256" key="1">
    <source>
        <dbReference type="ARBA" id="ARBA00022737"/>
    </source>
</evidence>
<evidence type="ECO:0000313" key="8">
    <source>
        <dbReference type="Proteomes" id="UP000507222"/>
    </source>
</evidence>
<dbReference type="Pfam" id="PF23559">
    <property type="entry name" value="WHD_DRP"/>
    <property type="match status" value="1"/>
</dbReference>
<evidence type="ECO:0000256" key="2">
    <source>
        <dbReference type="ARBA" id="ARBA00022741"/>
    </source>
</evidence>
<dbReference type="InterPro" id="IPR044974">
    <property type="entry name" value="Disease_R_plants"/>
</dbReference>
<proteinExistence type="predicted"/>
<evidence type="ECO:0008006" key="9">
    <source>
        <dbReference type="Google" id="ProtNLM"/>
    </source>
</evidence>
<dbReference type="PANTHER" id="PTHR23155">
    <property type="entry name" value="DISEASE RESISTANCE PROTEIN RP"/>
    <property type="match status" value="1"/>
</dbReference>
<evidence type="ECO:0000259" key="4">
    <source>
        <dbReference type="Pfam" id="PF00931"/>
    </source>
</evidence>
<dbReference type="Pfam" id="PF00931">
    <property type="entry name" value="NB-ARC"/>
    <property type="match status" value="1"/>
</dbReference>
<organism evidence="7 8">
    <name type="scientific">Prunus armeniaca</name>
    <name type="common">Apricot</name>
    <name type="synonym">Armeniaca vulgaris</name>
    <dbReference type="NCBI Taxonomy" id="36596"/>
    <lineage>
        <taxon>Eukaryota</taxon>
        <taxon>Viridiplantae</taxon>
        <taxon>Streptophyta</taxon>
        <taxon>Embryophyta</taxon>
        <taxon>Tracheophyta</taxon>
        <taxon>Spermatophyta</taxon>
        <taxon>Magnoliopsida</taxon>
        <taxon>eudicotyledons</taxon>
        <taxon>Gunneridae</taxon>
        <taxon>Pentapetalae</taxon>
        <taxon>rosids</taxon>
        <taxon>fabids</taxon>
        <taxon>Rosales</taxon>
        <taxon>Rosaceae</taxon>
        <taxon>Amygdaloideae</taxon>
        <taxon>Amygdaleae</taxon>
        <taxon>Prunus</taxon>
    </lineage>
</organism>